<feature type="compositionally biased region" description="Basic and acidic residues" evidence="1">
    <location>
        <begin position="234"/>
        <end position="253"/>
    </location>
</feature>
<keyword evidence="2" id="KW-0472">Membrane</keyword>
<protein>
    <submittedName>
        <fullName evidence="4">Ileal sodium/bile acid cotransporter-like isoform X1</fullName>
    </submittedName>
</protein>
<reference evidence="4" key="1">
    <citation type="submission" date="2025-08" db="UniProtKB">
        <authorList>
            <consortium name="RefSeq"/>
        </authorList>
    </citation>
    <scope>IDENTIFICATION</scope>
</reference>
<dbReference type="PANTHER" id="PTHR10361">
    <property type="entry name" value="SODIUM-BILE ACID COTRANSPORTER"/>
    <property type="match status" value="1"/>
</dbReference>
<dbReference type="PANTHER" id="PTHR10361:SF28">
    <property type="entry name" value="P3 PROTEIN-RELATED"/>
    <property type="match status" value="1"/>
</dbReference>
<feature type="transmembrane region" description="Helical" evidence="2">
    <location>
        <begin position="85"/>
        <end position="108"/>
    </location>
</feature>
<dbReference type="RefSeq" id="XP_014663961.1">
    <property type="nucleotide sequence ID" value="XM_014808475.1"/>
</dbReference>
<feature type="transmembrane region" description="Helical" evidence="2">
    <location>
        <begin position="114"/>
        <end position="136"/>
    </location>
</feature>
<dbReference type="InterPro" id="IPR004710">
    <property type="entry name" value="Bilac:Na_transpt"/>
</dbReference>
<dbReference type="InterPro" id="IPR038770">
    <property type="entry name" value="Na+/solute_symporter_sf"/>
</dbReference>
<feature type="transmembrane region" description="Helical" evidence="2">
    <location>
        <begin position="21"/>
        <end position="41"/>
    </location>
</feature>
<gene>
    <name evidence="4" type="primary">LOC106806508</name>
</gene>
<keyword evidence="2" id="KW-0812">Transmembrane</keyword>
<organism evidence="3 4">
    <name type="scientific">Priapulus caudatus</name>
    <name type="common">Priapulid worm</name>
    <dbReference type="NCBI Taxonomy" id="37621"/>
    <lineage>
        <taxon>Eukaryota</taxon>
        <taxon>Metazoa</taxon>
        <taxon>Ecdysozoa</taxon>
        <taxon>Scalidophora</taxon>
        <taxon>Priapulida</taxon>
        <taxon>Priapulimorpha</taxon>
        <taxon>Priapulimorphida</taxon>
        <taxon>Priapulidae</taxon>
        <taxon>Priapulus</taxon>
    </lineage>
</organism>
<name>A0ABM1DVJ0_PRICU</name>
<proteinExistence type="predicted"/>
<feature type="region of interest" description="Disordered" evidence="1">
    <location>
        <begin position="232"/>
        <end position="289"/>
    </location>
</feature>
<evidence type="ECO:0000313" key="4">
    <source>
        <dbReference type="RefSeq" id="XP_014663961.1"/>
    </source>
</evidence>
<evidence type="ECO:0000313" key="3">
    <source>
        <dbReference type="Proteomes" id="UP000695022"/>
    </source>
</evidence>
<dbReference type="Proteomes" id="UP000695022">
    <property type="component" value="Unplaced"/>
</dbReference>
<feature type="transmembrane region" description="Helical" evidence="2">
    <location>
        <begin position="53"/>
        <end position="73"/>
    </location>
</feature>
<sequence length="314" mass="34599">MKALTMLRDPKPMNRLIYQSYNVAFSGTMPMWLTLLGKYFTEGTNLRIPFVNIILGLSYMIGPVGIGLVIKIYRPTWAAFMMRILKPCCAILVVILIVTGVYSSWYIFSLVTPLIVAVASSLPWLGFTMGGLVAIITRRPWPIVKTIAIETGFQNAGIALVLLRSTFPQPEADLAAVVPIICTILTPLPLIVIFIVRLVVMRIRGESTSADLTADKAKSKSNLAVKPESYVPHVDNDKMAEKEKETQRSEHGTENGNASTAVEMEVKKHKSPTAKDIKEKVGQANPALADDDWTEEVSIGVPFNPRTILPLMDS</sequence>
<feature type="transmembrane region" description="Helical" evidence="2">
    <location>
        <begin position="175"/>
        <end position="200"/>
    </location>
</feature>
<keyword evidence="2" id="KW-1133">Transmembrane helix</keyword>
<accession>A0ABM1DVJ0</accession>
<evidence type="ECO:0000256" key="1">
    <source>
        <dbReference type="SAM" id="MobiDB-lite"/>
    </source>
</evidence>
<keyword evidence="3" id="KW-1185">Reference proteome</keyword>
<dbReference type="GeneID" id="106806508"/>
<evidence type="ECO:0000256" key="2">
    <source>
        <dbReference type="SAM" id="Phobius"/>
    </source>
</evidence>
<dbReference type="Gene3D" id="1.20.1530.20">
    <property type="match status" value="1"/>
</dbReference>